<dbReference type="RefSeq" id="WP_377094115.1">
    <property type="nucleotide sequence ID" value="NZ_JBHSJM010000001.1"/>
</dbReference>
<dbReference type="CDD" id="cd00475">
    <property type="entry name" value="Cis_IPPS"/>
    <property type="match status" value="1"/>
</dbReference>
<dbReference type="PANTHER" id="PTHR10291:SF0">
    <property type="entry name" value="DEHYDRODOLICHYL DIPHOSPHATE SYNTHASE 2"/>
    <property type="match status" value="1"/>
</dbReference>
<dbReference type="InterPro" id="IPR036424">
    <property type="entry name" value="UPP_synth-like_sf"/>
</dbReference>
<feature type="binding site" evidence="2">
    <location>
        <position position="26"/>
    </location>
    <ligand>
        <name>Mg(2+)</name>
        <dbReference type="ChEBI" id="CHEBI:18420"/>
    </ligand>
</feature>
<feature type="binding site" evidence="2">
    <location>
        <position position="77"/>
    </location>
    <ligand>
        <name>substrate</name>
    </ligand>
</feature>
<protein>
    <recommendedName>
        <fullName evidence="2">Isoprenyl transferase</fullName>
        <ecNumber evidence="2">2.5.1.-</ecNumber>
    </recommendedName>
</protein>
<feature type="binding site" evidence="2">
    <location>
        <begin position="71"/>
        <end position="73"/>
    </location>
    <ligand>
        <name>substrate</name>
    </ligand>
</feature>
<feature type="active site" description="Proton acceptor" evidence="2">
    <location>
        <position position="74"/>
    </location>
</feature>
<dbReference type="EC" id="2.5.1.-" evidence="2"/>
<dbReference type="NCBIfam" id="NF011405">
    <property type="entry name" value="PRK14830.1"/>
    <property type="match status" value="1"/>
</dbReference>
<dbReference type="Gene3D" id="3.40.1180.10">
    <property type="entry name" value="Decaprenyl diphosphate synthase-like"/>
    <property type="match status" value="1"/>
</dbReference>
<feature type="binding site" evidence="2">
    <location>
        <position position="43"/>
    </location>
    <ligand>
        <name>substrate</name>
    </ligand>
</feature>
<feature type="active site" evidence="2">
    <location>
        <position position="26"/>
    </location>
</feature>
<name>A0ABW5E245_9BACT</name>
<organism evidence="3 4">
    <name type="scientific">Rubritalea spongiae</name>
    <dbReference type="NCBI Taxonomy" id="430797"/>
    <lineage>
        <taxon>Bacteria</taxon>
        <taxon>Pseudomonadati</taxon>
        <taxon>Verrucomicrobiota</taxon>
        <taxon>Verrucomicrobiia</taxon>
        <taxon>Verrucomicrobiales</taxon>
        <taxon>Rubritaleaceae</taxon>
        <taxon>Rubritalea</taxon>
    </lineage>
</organism>
<feature type="binding site" evidence="2">
    <location>
        <begin position="27"/>
        <end position="30"/>
    </location>
    <ligand>
        <name>substrate</name>
    </ligand>
</feature>
<gene>
    <name evidence="3" type="ORF">ACFSQZ_08120</name>
</gene>
<evidence type="ECO:0000313" key="3">
    <source>
        <dbReference type="EMBL" id="MFD2276432.1"/>
    </source>
</evidence>
<comment type="caution">
    <text evidence="3">The sequence shown here is derived from an EMBL/GenBank/DDBJ whole genome shotgun (WGS) entry which is preliminary data.</text>
</comment>
<dbReference type="Proteomes" id="UP001597297">
    <property type="component" value="Unassembled WGS sequence"/>
</dbReference>
<feature type="binding site" evidence="2">
    <location>
        <begin position="200"/>
        <end position="202"/>
    </location>
    <ligand>
        <name>substrate</name>
    </ligand>
</feature>
<dbReference type="SUPFAM" id="SSF64005">
    <property type="entry name" value="Undecaprenyl diphosphate synthase"/>
    <property type="match status" value="1"/>
</dbReference>
<dbReference type="NCBIfam" id="TIGR00055">
    <property type="entry name" value="uppS"/>
    <property type="match status" value="1"/>
</dbReference>
<comment type="function">
    <text evidence="2">Catalyzes the condensation of isopentenyl diphosphate (IPP) with allylic pyrophosphates generating different type of terpenoids.</text>
</comment>
<keyword evidence="2" id="KW-0479">Metal-binding</keyword>
<evidence type="ECO:0000256" key="1">
    <source>
        <dbReference type="ARBA" id="ARBA00022679"/>
    </source>
</evidence>
<feature type="binding site" evidence="2">
    <location>
        <position position="75"/>
    </location>
    <ligand>
        <name>substrate</name>
    </ligand>
</feature>
<evidence type="ECO:0000256" key="2">
    <source>
        <dbReference type="HAMAP-Rule" id="MF_01139"/>
    </source>
</evidence>
<comment type="subunit">
    <text evidence="2">Homodimer.</text>
</comment>
<sequence length="246" mass="27698">MSKLNVDTPSTHSAASAPEHIAIIMDGNGRWAKQRGLPRIAGHRAGAESVRRTVDACKSLGVKYLTLYAFSSENWNRPESEVKALMQLLERFLKEKTKEMMKQNVRLNAIGRINMLPEKTRKQLELAIETTKDNTDLTLNLALSYGGREEIVDATRSIAEKAINGEIDPAAIDNSTITKYLYTSEQPDPCLLIRTSGELRLSNFLLWQLSYAEIVILDKFWPDFTEADLIDAVTHFSGRQRRFGAL</sequence>
<feature type="binding site" evidence="2">
    <location>
        <position position="39"/>
    </location>
    <ligand>
        <name>substrate</name>
    </ligand>
</feature>
<feature type="binding site" evidence="2">
    <location>
        <position position="194"/>
    </location>
    <ligand>
        <name>substrate</name>
    </ligand>
</feature>
<feature type="binding site" evidence="2">
    <location>
        <position position="213"/>
    </location>
    <ligand>
        <name>Mg(2+)</name>
        <dbReference type="ChEBI" id="CHEBI:18420"/>
    </ligand>
</feature>
<keyword evidence="1 2" id="KW-0808">Transferase</keyword>
<keyword evidence="2" id="KW-0460">Magnesium</keyword>
<comment type="cofactor">
    <cofactor evidence="2">
        <name>Mg(2+)</name>
        <dbReference type="ChEBI" id="CHEBI:18420"/>
    </cofactor>
    <text evidence="2">Binds 2 magnesium ions per subunit.</text>
</comment>
<proteinExistence type="inferred from homology"/>
<comment type="similarity">
    <text evidence="2">Belongs to the UPP synthase family.</text>
</comment>
<accession>A0ABW5E245</accession>
<evidence type="ECO:0000313" key="4">
    <source>
        <dbReference type="Proteomes" id="UP001597297"/>
    </source>
</evidence>
<reference evidence="4" key="1">
    <citation type="journal article" date="2019" name="Int. J. Syst. Evol. Microbiol.">
        <title>The Global Catalogue of Microorganisms (GCM) 10K type strain sequencing project: providing services to taxonomists for standard genome sequencing and annotation.</title>
        <authorList>
            <consortium name="The Broad Institute Genomics Platform"/>
            <consortium name="The Broad Institute Genome Sequencing Center for Infectious Disease"/>
            <person name="Wu L."/>
            <person name="Ma J."/>
        </authorList>
    </citation>
    <scope>NUCLEOTIDE SEQUENCE [LARGE SCALE GENOMIC DNA]</scope>
    <source>
        <strain evidence="4">JCM 16545</strain>
    </source>
</reference>
<dbReference type="EMBL" id="JBHUJC010000024">
    <property type="protein sequence ID" value="MFD2276432.1"/>
    <property type="molecule type" value="Genomic_DNA"/>
</dbReference>
<keyword evidence="4" id="KW-1185">Reference proteome</keyword>
<dbReference type="GO" id="GO:0016740">
    <property type="term" value="F:transferase activity"/>
    <property type="evidence" value="ECO:0007669"/>
    <property type="project" value="UniProtKB-KW"/>
</dbReference>
<dbReference type="InterPro" id="IPR001441">
    <property type="entry name" value="UPP_synth-like"/>
</dbReference>
<dbReference type="Pfam" id="PF01255">
    <property type="entry name" value="Prenyltransf"/>
    <property type="match status" value="1"/>
</dbReference>
<dbReference type="HAMAP" id="MF_01139">
    <property type="entry name" value="ISPT"/>
    <property type="match status" value="1"/>
</dbReference>
<dbReference type="PANTHER" id="PTHR10291">
    <property type="entry name" value="DEHYDRODOLICHYL DIPHOSPHATE SYNTHASE FAMILY MEMBER"/>
    <property type="match status" value="1"/>
</dbReference>
<feature type="binding site" evidence="2">
    <location>
        <position position="31"/>
    </location>
    <ligand>
        <name>substrate</name>
    </ligand>
</feature>